<dbReference type="Pfam" id="PF13419">
    <property type="entry name" value="HAD_2"/>
    <property type="match status" value="1"/>
</dbReference>
<dbReference type="InterPro" id="IPR051600">
    <property type="entry name" value="Beta-PGM-like"/>
</dbReference>
<dbReference type="GO" id="GO:0003824">
    <property type="term" value="F:catalytic activity"/>
    <property type="evidence" value="ECO:0007669"/>
    <property type="project" value="UniProtKB-ARBA"/>
</dbReference>
<dbReference type="SFLD" id="SFLDG01129">
    <property type="entry name" value="C1.5:_HAD__Beta-PGM__Phosphata"/>
    <property type="match status" value="1"/>
</dbReference>
<accession>A0A4P8L3C7</accession>
<dbReference type="RefSeq" id="WP_137423456.1">
    <property type="nucleotide sequence ID" value="NZ_CP040098.1"/>
</dbReference>
<evidence type="ECO:0000313" key="5">
    <source>
        <dbReference type="EMBL" id="QCQ21485.1"/>
    </source>
</evidence>
<reference evidence="5 6" key="1">
    <citation type="submission" date="2019-05" db="EMBL/GenBank/DDBJ databases">
        <title>The Complete Genome Sequence of the n-alkane-degrading Desulfoglaeba alkanexedens ALDC reveals multiple alkylsuccinate synthase gene clusters.</title>
        <authorList>
            <person name="Callaghan A.V."/>
            <person name="Davidova I.A."/>
            <person name="Duncan K.E."/>
            <person name="Morris B."/>
            <person name="McInerney M.J."/>
        </authorList>
    </citation>
    <scope>NUCLEOTIDE SEQUENCE [LARGE SCALE GENOMIC DNA]</scope>
    <source>
        <strain evidence="5 6">ALDC</strain>
    </source>
</reference>
<keyword evidence="6" id="KW-1185">Reference proteome</keyword>
<dbReference type="SFLD" id="SFLDS00003">
    <property type="entry name" value="Haloacid_Dehalogenase"/>
    <property type="match status" value="1"/>
</dbReference>
<evidence type="ECO:0000313" key="6">
    <source>
        <dbReference type="Proteomes" id="UP000298602"/>
    </source>
</evidence>
<dbReference type="PANTHER" id="PTHR46193:SF21">
    <property type="entry name" value="SLL1138 PROTEIN"/>
    <property type="match status" value="1"/>
</dbReference>
<dbReference type="AlphaFoldDB" id="A0A4P8L3C7"/>
<dbReference type="Gene3D" id="1.10.150.240">
    <property type="entry name" value="Putative phosphatase, domain 2"/>
    <property type="match status" value="1"/>
</dbReference>
<dbReference type="Gene3D" id="3.40.50.1000">
    <property type="entry name" value="HAD superfamily/HAD-like"/>
    <property type="match status" value="1"/>
</dbReference>
<dbReference type="PANTHER" id="PTHR46193">
    <property type="entry name" value="6-PHOSPHOGLUCONATE PHOSPHATASE"/>
    <property type="match status" value="1"/>
</dbReference>
<comment type="similarity">
    <text evidence="2">Belongs to the HAD-like hydrolase superfamily. CbbY/CbbZ/Gph/YieH family.</text>
</comment>
<sequence>MACAPRLPDAVIFDFDGVLVDSEPYHYRAFQEVLAPLGLGHSYATYVDRYIGYDDRDALREIFRDAGRDLDPPTLRALIAAKQKAFQTIVSAGVKAFPGVHPLIRSLLGEKIPLAIASGSTRQEIASMLDALGLHDAFPVIVTADDVERSKPDPQTYLLAVCRLKSHNRRPDLRPEACAVIEDTPEGIRAARDAGLSVIAVGHSHPVETLREAHLTVPALADIDFRTLELVLERRTA</sequence>
<dbReference type="KEGG" id="dax:FDQ92_04415"/>
<gene>
    <name evidence="5" type="ORF">FDQ92_04415</name>
</gene>
<dbReference type="InterPro" id="IPR006439">
    <property type="entry name" value="HAD-SF_hydro_IA"/>
</dbReference>
<dbReference type="InterPro" id="IPR036412">
    <property type="entry name" value="HAD-like_sf"/>
</dbReference>
<comment type="cofactor">
    <cofactor evidence="1">
        <name>Mg(2+)</name>
        <dbReference type="ChEBI" id="CHEBI:18420"/>
    </cofactor>
</comment>
<evidence type="ECO:0000256" key="2">
    <source>
        <dbReference type="ARBA" id="ARBA00006171"/>
    </source>
</evidence>
<dbReference type="SFLD" id="SFLDG01135">
    <property type="entry name" value="C1.5.6:_HAD__Beta-PGM__Phospha"/>
    <property type="match status" value="1"/>
</dbReference>
<protein>
    <submittedName>
        <fullName evidence="5">HAD family phosphatase</fullName>
    </submittedName>
</protein>
<dbReference type="Proteomes" id="UP000298602">
    <property type="component" value="Chromosome"/>
</dbReference>
<dbReference type="EMBL" id="CP040098">
    <property type="protein sequence ID" value="QCQ21485.1"/>
    <property type="molecule type" value="Genomic_DNA"/>
</dbReference>
<dbReference type="OrthoDB" id="9807630at2"/>
<evidence type="ECO:0000256" key="1">
    <source>
        <dbReference type="ARBA" id="ARBA00001946"/>
    </source>
</evidence>
<dbReference type="InterPro" id="IPR023214">
    <property type="entry name" value="HAD_sf"/>
</dbReference>
<organism evidence="5 6">
    <name type="scientific">Desulfoglaeba alkanexedens ALDC</name>
    <dbReference type="NCBI Taxonomy" id="980445"/>
    <lineage>
        <taxon>Bacteria</taxon>
        <taxon>Pseudomonadati</taxon>
        <taxon>Thermodesulfobacteriota</taxon>
        <taxon>Syntrophobacteria</taxon>
        <taxon>Syntrophobacterales</taxon>
        <taxon>Syntrophobacteraceae</taxon>
        <taxon>Desulfoglaeba</taxon>
    </lineage>
</organism>
<dbReference type="InterPro" id="IPR041492">
    <property type="entry name" value="HAD_2"/>
</dbReference>
<evidence type="ECO:0000256" key="3">
    <source>
        <dbReference type="ARBA" id="ARBA00022723"/>
    </source>
</evidence>
<dbReference type="GO" id="GO:0046872">
    <property type="term" value="F:metal ion binding"/>
    <property type="evidence" value="ECO:0007669"/>
    <property type="project" value="UniProtKB-KW"/>
</dbReference>
<evidence type="ECO:0000256" key="4">
    <source>
        <dbReference type="ARBA" id="ARBA00022842"/>
    </source>
</evidence>
<dbReference type="InterPro" id="IPR023198">
    <property type="entry name" value="PGP-like_dom2"/>
</dbReference>
<keyword evidence="3" id="KW-0479">Metal-binding</keyword>
<dbReference type="NCBIfam" id="TIGR01509">
    <property type="entry name" value="HAD-SF-IA-v3"/>
    <property type="match status" value="1"/>
</dbReference>
<keyword evidence="4" id="KW-0460">Magnesium</keyword>
<reference evidence="5 6" key="2">
    <citation type="submission" date="2019-05" db="EMBL/GenBank/DDBJ databases">
        <authorList>
            <person name="Suflita J.M."/>
            <person name="Marks C.R."/>
        </authorList>
    </citation>
    <scope>NUCLEOTIDE SEQUENCE [LARGE SCALE GENOMIC DNA]</scope>
    <source>
        <strain evidence="5 6">ALDC</strain>
    </source>
</reference>
<proteinExistence type="inferred from homology"/>
<name>A0A4P8L3C7_9BACT</name>
<dbReference type="SUPFAM" id="SSF56784">
    <property type="entry name" value="HAD-like"/>
    <property type="match status" value="1"/>
</dbReference>